<dbReference type="InterPro" id="IPR011009">
    <property type="entry name" value="Kinase-like_dom_sf"/>
</dbReference>
<evidence type="ECO:0000256" key="5">
    <source>
        <dbReference type="ARBA" id="ARBA00022679"/>
    </source>
</evidence>
<keyword evidence="11" id="KW-1133">Transmembrane helix</keyword>
<evidence type="ECO:0000256" key="10">
    <source>
        <dbReference type="ARBA" id="ARBA00022840"/>
    </source>
</evidence>
<evidence type="ECO:0000259" key="20">
    <source>
        <dbReference type="PROSITE" id="PS50927"/>
    </source>
</evidence>
<dbReference type="Gene3D" id="3.30.200.20">
    <property type="entry name" value="Phosphorylase Kinase, domain 1"/>
    <property type="match status" value="1"/>
</dbReference>
<dbReference type="InterPro" id="IPR000858">
    <property type="entry name" value="S_locus_glycoprot_dom"/>
</dbReference>
<feature type="domain" description="Apple" evidence="21">
    <location>
        <begin position="250"/>
        <end position="331"/>
    </location>
</feature>
<evidence type="ECO:0000256" key="7">
    <source>
        <dbReference type="ARBA" id="ARBA00022729"/>
    </source>
</evidence>
<sequence>MFCQLQNILERFLQHNLILTDAGTEVWFSGTSSPSATELRLNDTGNLFLTDGEGGVLWQSFDLPTDTLLPQQPLTRNKVLISARSRNNYLTGFYKLYFGNDNVLRLLFDGTSISGVYWPYPWISSNELDRFLYNSSRIVVLDPLGHFQSSDNYSFSTSDYGAARQRRMTLDFDGNLRVYSRERGSAVWAVTWEALSSIPCFIHGVCGNNSLCSYDPAKGRSCSCVPGYVPKVLGDWSAGCVPNFTFFDGCVANEVGFVKLLYVDFWGYDYNTILNTTLKKCWETCLNLCDCRGFQYKVSDNMATFNCYPKIELLNGHNLPSFNGEFFMKIPKNNTFTVDQLVKRSQYTCPPTPEVKVLDKTYSKKRKNGPLNFMLWFACVVGGIEMVGVVLPYQEPRFTYDELKKATRNFSKEIGRGVGGIVYKAVLPDDRVVAVKVLSIAATGEADFLAEASTIGRVNHINLIGMWGYCAEGNHRLLVYEFMERGSLAQNLSSPELHWKRRFDIAVGTAKGLAYLHEECLEWVLHCNKYHILLDSDYQPKVADFGLSKLMDRGKVRNSTFSRIGGTRGYMAPDWVSNLPITSKVDVYSYGIVMLEMVTGISPTTSVDSLESGGDAKKIQLVPWARNKKTGFHLEEMMHLALRGDYNLK</sequence>
<keyword evidence="5" id="KW-0808">Transferase</keyword>
<keyword evidence="9" id="KW-0418">Kinase</keyword>
<protein>
    <recommendedName>
        <fullName evidence="2">non-specific serine/threonine protein kinase</fullName>
        <ecNumber evidence="2">2.7.11.1</ecNumber>
    </recommendedName>
</protein>
<dbReference type="InterPro" id="IPR036426">
    <property type="entry name" value="Bulb-type_lectin_dom_sf"/>
</dbReference>
<evidence type="ECO:0000256" key="2">
    <source>
        <dbReference type="ARBA" id="ARBA00012513"/>
    </source>
</evidence>
<dbReference type="Pfam" id="PF01453">
    <property type="entry name" value="B_lectin"/>
    <property type="match status" value="1"/>
</dbReference>
<evidence type="ECO:0000256" key="11">
    <source>
        <dbReference type="ARBA" id="ARBA00022989"/>
    </source>
</evidence>
<evidence type="ECO:0000256" key="3">
    <source>
        <dbReference type="ARBA" id="ARBA00022527"/>
    </source>
</evidence>
<evidence type="ECO:0000259" key="21">
    <source>
        <dbReference type="PROSITE" id="PS50948"/>
    </source>
</evidence>
<keyword evidence="8 18" id="KW-0547">Nucleotide-binding</keyword>
<dbReference type="PROSITE" id="PS50011">
    <property type="entry name" value="PROTEIN_KINASE_DOM"/>
    <property type="match status" value="1"/>
</dbReference>
<dbReference type="GO" id="GO:0016020">
    <property type="term" value="C:membrane"/>
    <property type="evidence" value="ECO:0007669"/>
    <property type="project" value="UniProtKB-SubCell"/>
</dbReference>
<reference evidence="22" key="1">
    <citation type="submission" date="2013-07" db="EMBL/GenBank/DDBJ databases">
        <title>The genome of Eucalyptus grandis.</title>
        <authorList>
            <person name="Schmutz J."/>
            <person name="Hayes R."/>
            <person name="Myburg A."/>
            <person name="Tuskan G."/>
            <person name="Grattapaglia D."/>
            <person name="Rokhsar D.S."/>
        </authorList>
    </citation>
    <scope>NUCLEOTIDE SEQUENCE</scope>
    <source>
        <tissue evidence="22">Leaf extractions</tissue>
    </source>
</reference>
<evidence type="ECO:0000256" key="15">
    <source>
        <dbReference type="ARBA" id="ARBA00023180"/>
    </source>
</evidence>
<dbReference type="Pfam" id="PF00954">
    <property type="entry name" value="S_locus_glycop"/>
    <property type="match status" value="1"/>
</dbReference>
<evidence type="ECO:0000259" key="19">
    <source>
        <dbReference type="PROSITE" id="PS50011"/>
    </source>
</evidence>
<dbReference type="Gene3D" id="1.10.510.10">
    <property type="entry name" value="Transferase(Phosphotransferase) domain 1"/>
    <property type="match status" value="1"/>
</dbReference>
<keyword evidence="3" id="KW-0723">Serine/threonine-protein kinase</keyword>
<proteinExistence type="predicted"/>
<dbReference type="InterPro" id="IPR003609">
    <property type="entry name" value="Pan_app"/>
</dbReference>
<organism evidence="22">
    <name type="scientific">Eucalyptus grandis</name>
    <name type="common">Flooded gum</name>
    <dbReference type="NCBI Taxonomy" id="71139"/>
    <lineage>
        <taxon>Eukaryota</taxon>
        <taxon>Viridiplantae</taxon>
        <taxon>Streptophyta</taxon>
        <taxon>Embryophyta</taxon>
        <taxon>Tracheophyta</taxon>
        <taxon>Spermatophyta</taxon>
        <taxon>Magnoliopsida</taxon>
        <taxon>eudicotyledons</taxon>
        <taxon>Gunneridae</taxon>
        <taxon>Pentapetalae</taxon>
        <taxon>rosids</taxon>
        <taxon>malvids</taxon>
        <taxon>Myrtales</taxon>
        <taxon>Myrtaceae</taxon>
        <taxon>Myrtoideae</taxon>
        <taxon>Eucalypteae</taxon>
        <taxon>Eucalyptus</taxon>
    </lineage>
</organism>
<evidence type="ECO:0000256" key="14">
    <source>
        <dbReference type="ARBA" id="ARBA00023170"/>
    </source>
</evidence>
<dbReference type="OMA" id="FTYVDIK"/>
<dbReference type="PANTHER" id="PTHR47974:SF3">
    <property type="entry name" value="RECEPTOR-LIKE SERINE_THREONINE-PROTEIN KINASE"/>
    <property type="match status" value="1"/>
</dbReference>
<dbReference type="GO" id="GO:0048544">
    <property type="term" value="P:recognition of pollen"/>
    <property type="evidence" value="ECO:0007669"/>
    <property type="project" value="InterPro"/>
</dbReference>
<dbReference type="InParanoid" id="A0A059D0Q2"/>
<dbReference type="PROSITE" id="PS50927">
    <property type="entry name" value="BULB_LECTIN"/>
    <property type="match status" value="1"/>
</dbReference>
<dbReference type="GO" id="GO:0004674">
    <property type="term" value="F:protein serine/threonine kinase activity"/>
    <property type="evidence" value="ECO:0007669"/>
    <property type="project" value="UniProtKB-KW"/>
</dbReference>
<dbReference type="Pfam" id="PF00069">
    <property type="entry name" value="Pkinase"/>
    <property type="match status" value="1"/>
</dbReference>
<name>A0A059D0Q2_EUCGR</name>
<dbReference type="CDD" id="cd00053">
    <property type="entry name" value="EGF"/>
    <property type="match status" value="1"/>
</dbReference>
<dbReference type="PROSITE" id="PS50948">
    <property type="entry name" value="PAN"/>
    <property type="match status" value="1"/>
</dbReference>
<comment type="subcellular location">
    <subcellularLocation>
        <location evidence="1">Membrane</location>
        <topology evidence="1">Single-pass type I membrane protein</topology>
    </subcellularLocation>
</comment>
<evidence type="ECO:0000256" key="9">
    <source>
        <dbReference type="ARBA" id="ARBA00022777"/>
    </source>
</evidence>
<dbReference type="EMBL" id="KK198754">
    <property type="protein sequence ID" value="KCW84039.1"/>
    <property type="molecule type" value="Genomic_DNA"/>
</dbReference>
<evidence type="ECO:0000256" key="4">
    <source>
        <dbReference type="ARBA" id="ARBA00022536"/>
    </source>
</evidence>
<evidence type="ECO:0000256" key="6">
    <source>
        <dbReference type="ARBA" id="ARBA00022692"/>
    </source>
</evidence>
<keyword evidence="13" id="KW-1015">Disulfide bond</keyword>
<dbReference type="PANTHER" id="PTHR47974">
    <property type="entry name" value="OS07G0415500 PROTEIN"/>
    <property type="match status" value="1"/>
</dbReference>
<accession>A0A059D0Q2</accession>
<dbReference type="PROSITE" id="PS00107">
    <property type="entry name" value="PROTEIN_KINASE_ATP"/>
    <property type="match status" value="1"/>
</dbReference>
<evidence type="ECO:0000256" key="1">
    <source>
        <dbReference type="ARBA" id="ARBA00004479"/>
    </source>
</evidence>
<dbReference type="SUPFAM" id="SSF56112">
    <property type="entry name" value="Protein kinase-like (PK-like)"/>
    <property type="match status" value="1"/>
</dbReference>
<keyword evidence="12" id="KW-0472">Membrane</keyword>
<gene>
    <name evidence="22" type="ORF">EUGRSUZ_B00917</name>
</gene>
<keyword evidence="15" id="KW-0325">Glycoprotein</keyword>
<evidence type="ECO:0000256" key="17">
    <source>
        <dbReference type="ARBA" id="ARBA00048679"/>
    </source>
</evidence>
<evidence type="ECO:0000256" key="12">
    <source>
        <dbReference type="ARBA" id="ARBA00023136"/>
    </source>
</evidence>
<evidence type="ECO:0000256" key="16">
    <source>
        <dbReference type="ARBA" id="ARBA00047899"/>
    </source>
</evidence>
<keyword evidence="4" id="KW-0245">EGF-like domain</keyword>
<dbReference type="InterPro" id="IPR017441">
    <property type="entry name" value="Protein_kinase_ATP_BS"/>
</dbReference>
<feature type="binding site" evidence="18">
    <location>
        <position position="436"/>
    </location>
    <ligand>
        <name>ATP</name>
        <dbReference type="ChEBI" id="CHEBI:30616"/>
    </ligand>
</feature>
<evidence type="ECO:0000313" key="22">
    <source>
        <dbReference type="EMBL" id="KCW84039.1"/>
    </source>
</evidence>
<feature type="domain" description="Bulb-type lectin" evidence="20">
    <location>
        <begin position="1"/>
        <end position="93"/>
    </location>
</feature>
<comment type="catalytic activity">
    <reaction evidence="16">
        <text>L-threonyl-[protein] + ATP = O-phospho-L-threonyl-[protein] + ADP + H(+)</text>
        <dbReference type="Rhea" id="RHEA:46608"/>
        <dbReference type="Rhea" id="RHEA-COMP:11060"/>
        <dbReference type="Rhea" id="RHEA-COMP:11605"/>
        <dbReference type="ChEBI" id="CHEBI:15378"/>
        <dbReference type="ChEBI" id="CHEBI:30013"/>
        <dbReference type="ChEBI" id="CHEBI:30616"/>
        <dbReference type="ChEBI" id="CHEBI:61977"/>
        <dbReference type="ChEBI" id="CHEBI:456216"/>
        <dbReference type="EC" id="2.7.11.1"/>
    </reaction>
</comment>
<keyword evidence="6" id="KW-0812">Transmembrane</keyword>
<keyword evidence="7" id="KW-0732">Signal</keyword>
<feature type="domain" description="Protein kinase" evidence="19">
    <location>
        <begin position="408"/>
        <end position="649"/>
    </location>
</feature>
<keyword evidence="10 18" id="KW-0067">ATP-binding</keyword>
<comment type="catalytic activity">
    <reaction evidence="17">
        <text>L-seryl-[protein] + ATP = O-phospho-L-seryl-[protein] + ADP + H(+)</text>
        <dbReference type="Rhea" id="RHEA:17989"/>
        <dbReference type="Rhea" id="RHEA-COMP:9863"/>
        <dbReference type="Rhea" id="RHEA-COMP:11604"/>
        <dbReference type="ChEBI" id="CHEBI:15378"/>
        <dbReference type="ChEBI" id="CHEBI:29999"/>
        <dbReference type="ChEBI" id="CHEBI:30616"/>
        <dbReference type="ChEBI" id="CHEBI:83421"/>
        <dbReference type="ChEBI" id="CHEBI:456216"/>
        <dbReference type="EC" id="2.7.11.1"/>
    </reaction>
</comment>
<dbReference type="FunFam" id="3.30.200.20:FF:000059">
    <property type="entry name" value="S-receptor-like serine/threonine-protein kinase"/>
    <property type="match status" value="1"/>
</dbReference>
<evidence type="ECO:0000256" key="18">
    <source>
        <dbReference type="PROSITE-ProRule" id="PRU10141"/>
    </source>
</evidence>
<evidence type="ECO:0000256" key="8">
    <source>
        <dbReference type="ARBA" id="ARBA00022741"/>
    </source>
</evidence>
<dbReference type="GO" id="GO:0005524">
    <property type="term" value="F:ATP binding"/>
    <property type="evidence" value="ECO:0007669"/>
    <property type="project" value="UniProtKB-UniRule"/>
</dbReference>
<dbReference type="Gene3D" id="2.90.10.10">
    <property type="entry name" value="Bulb-type lectin domain"/>
    <property type="match status" value="1"/>
</dbReference>
<dbReference type="InterPro" id="IPR000719">
    <property type="entry name" value="Prot_kinase_dom"/>
</dbReference>
<dbReference type="EC" id="2.7.11.1" evidence="2"/>
<dbReference type="InterPro" id="IPR001480">
    <property type="entry name" value="Bulb-type_lectin_dom"/>
</dbReference>
<keyword evidence="14" id="KW-0675">Receptor</keyword>
<dbReference type="SUPFAM" id="SSF51110">
    <property type="entry name" value="alpha-D-mannose-specific plant lectins"/>
    <property type="match status" value="1"/>
</dbReference>
<evidence type="ECO:0000256" key="13">
    <source>
        <dbReference type="ARBA" id="ARBA00023157"/>
    </source>
</evidence>
<dbReference type="AlphaFoldDB" id="A0A059D0Q2"/>
<dbReference type="Gramene" id="KCW84039">
    <property type="protein sequence ID" value="KCW84039"/>
    <property type="gene ID" value="EUGRSUZ_B00917"/>
</dbReference>